<dbReference type="SUPFAM" id="SSF81324">
    <property type="entry name" value="Voltage-gated potassium channels"/>
    <property type="match status" value="1"/>
</dbReference>
<name>A0ABS4XCT8_9MICC</name>
<dbReference type="RefSeq" id="WP_209997129.1">
    <property type="nucleotide sequence ID" value="NZ_BAAAJY010000019.1"/>
</dbReference>
<dbReference type="Gene3D" id="1.10.287.70">
    <property type="match status" value="1"/>
</dbReference>
<feature type="transmembrane region" description="Helical" evidence="1">
    <location>
        <begin position="131"/>
        <end position="152"/>
    </location>
</feature>
<accession>A0ABS4XCT8</accession>
<feature type="transmembrane region" description="Helical" evidence="1">
    <location>
        <begin position="58"/>
        <end position="82"/>
    </location>
</feature>
<keyword evidence="1" id="KW-0472">Membrane</keyword>
<keyword evidence="1" id="KW-1133">Transmembrane helix</keyword>
<dbReference type="InterPro" id="IPR013099">
    <property type="entry name" value="K_chnl_dom"/>
</dbReference>
<evidence type="ECO:0000313" key="4">
    <source>
        <dbReference type="Proteomes" id="UP001296993"/>
    </source>
</evidence>
<sequence length="297" mass="31831">MEFIDLAGTIAGAGLILLMAVDVFHTLLYPHGTGPVCRTVMHGLWLLFRRFSGRASPIAAPVGMAAVIGAWASLSIMGWALIYLPHLPAGFVYADGVPQHGNFTEAIYISMVSLSTVGYGEIAPATPPLRFIMAAQAVTGFGLLTATVSWILQTYPALSRRRALAHDLNLLREAAGPPGVLSLEPGHATALLESLARNVSTVSIDLLAFNETYYFNEAKQRGSLPATVAYAQQLASDAITSANADLRFAGRMLHASLDDLAEVLRGKFGHSGPTSSAVFLSYETRHRHRRNPDSETS</sequence>
<keyword evidence="4" id="KW-1185">Reference proteome</keyword>
<evidence type="ECO:0000259" key="2">
    <source>
        <dbReference type="Pfam" id="PF07885"/>
    </source>
</evidence>
<dbReference type="Pfam" id="PF07885">
    <property type="entry name" value="Ion_trans_2"/>
    <property type="match status" value="1"/>
</dbReference>
<keyword evidence="1" id="KW-0812">Transmembrane</keyword>
<evidence type="ECO:0000256" key="1">
    <source>
        <dbReference type="SAM" id="Phobius"/>
    </source>
</evidence>
<gene>
    <name evidence="3" type="ORF">JOF47_001687</name>
</gene>
<dbReference type="Proteomes" id="UP001296993">
    <property type="component" value="Unassembled WGS sequence"/>
</dbReference>
<dbReference type="EMBL" id="JAGIOF010000001">
    <property type="protein sequence ID" value="MBP2386176.1"/>
    <property type="molecule type" value="Genomic_DNA"/>
</dbReference>
<proteinExistence type="predicted"/>
<evidence type="ECO:0000313" key="3">
    <source>
        <dbReference type="EMBL" id="MBP2386176.1"/>
    </source>
</evidence>
<organism evidence="3 4">
    <name type="scientific">Paeniglutamicibacter kerguelensis</name>
    <dbReference type="NCBI Taxonomy" id="254788"/>
    <lineage>
        <taxon>Bacteria</taxon>
        <taxon>Bacillati</taxon>
        <taxon>Actinomycetota</taxon>
        <taxon>Actinomycetes</taxon>
        <taxon>Micrococcales</taxon>
        <taxon>Micrococcaceae</taxon>
        <taxon>Paeniglutamicibacter</taxon>
    </lineage>
</organism>
<reference evidence="3 4" key="1">
    <citation type="submission" date="2021-03" db="EMBL/GenBank/DDBJ databases">
        <title>Sequencing the genomes of 1000 actinobacteria strains.</title>
        <authorList>
            <person name="Klenk H.-P."/>
        </authorList>
    </citation>
    <scope>NUCLEOTIDE SEQUENCE [LARGE SCALE GENOMIC DNA]</scope>
    <source>
        <strain evidence="3 4">DSM 15797</strain>
    </source>
</reference>
<feature type="transmembrane region" description="Helical" evidence="1">
    <location>
        <begin position="6"/>
        <end position="28"/>
    </location>
</feature>
<feature type="domain" description="Potassium channel" evidence="2">
    <location>
        <begin position="91"/>
        <end position="152"/>
    </location>
</feature>
<comment type="caution">
    <text evidence="3">The sequence shown here is derived from an EMBL/GenBank/DDBJ whole genome shotgun (WGS) entry which is preliminary data.</text>
</comment>
<protein>
    <recommendedName>
        <fullName evidence="2">Potassium channel domain-containing protein</fullName>
    </recommendedName>
</protein>